<evidence type="ECO:0000256" key="5">
    <source>
        <dbReference type="ARBA" id="ARBA00021007"/>
    </source>
</evidence>
<dbReference type="AlphaFoldDB" id="A0A6M8NSQ2"/>
<dbReference type="EC" id="7.1.1.2" evidence="12"/>
<dbReference type="GO" id="GO:0008483">
    <property type="term" value="F:transaminase activity"/>
    <property type="evidence" value="ECO:0007669"/>
    <property type="project" value="InterPro"/>
</dbReference>
<keyword evidence="12" id="KW-1278">Translocase</keyword>
<comment type="function">
    <text evidence="12">Core subunit of the mitochondrial membrane respiratory chain NADH dehydrogenase (Complex I) which catalyzes electron transfer from NADH through the respiratory chain, using ubiquinone as an electron acceptor. Essential for the catalytic activity of complex I.</text>
</comment>
<dbReference type="Pfam" id="PF00507">
    <property type="entry name" value="Oxidored_q4"/>
    <property type="match status" value="1"/>
</dbReference>
<comment type="similarity">
    <text evidence="4">Belongs to the class-III pyridoxal-phosphate-dependent aminotransferase family.</text>
</comment>
<reference evidence="13" key="1">
    <citation type="submission" date="2019-11" db="EMBL/GenBank/DDBJ databases">
        <authorList>
            <person name="Tang D.X."/>
            <person name="Zhang G.D."/>
            <person name="Wang Y."/>
            <person name="Zhang M.X."/>
            <person name="Wang Y.B."/>
            <person name="Yu H."/>
        </authorList>
    </citation>
    <scope>NUCLEOTIDE SEQUENCE</scope>
</reference>
<feature type="transmembrane region" description="Helical" evidence="12">
    <location>
        <begin position="85"/>
        <end position="108"/>
    </location>
</feature>
<keyword evidence="9 12" id="KW-1133">Transmembrane helix</keyword>
<keyword evidence="8" id="KW-0663">Pyridoxal phosphate</keyword>
<evidence type="ECO:0000256" key="6">
    <source>
        <dbReference type="ARBA" id="ARBA00022448"/>
    </source>
</evidence>
<feature type="transmembrane region" description="Helical" evidence="12">
    <location>
        <begin position="252"/>
        <end position="272"/>
    </location>
</feature>
<evidence type="ECO:0000313" key="13">
    <source>
        <dbReference type="EMBL" id="QKG05012.1"/>
    </source>
</evidence>
<dbReference type="GO" id="GO:0031966">
    <property type="term" value="C:mitochondrial membrane"/>
    <property type="evidence" value="ECO:0007669"/>
    <property type="project" value="UniProtKB-SubCell"/>
</dbReference>
<evidence type="ECO:0000256" key="8">
    <source>
        <dbReference type="ARBA" id="ARBA00022898"/>
    </source>
</evidence>
<accession>A0A6M8NSQ2</accession>
<dbReference type="PANTHER" id="PTHR43094">
    <property type="entry name" value="AMINOTRANSFERASE"/>
    <property type="match status" value="1"/>
</dbReference>
<evidence type="ECO:0000256" key="10">
    <source>
        <dbReference type="ARBA" id="ARBA00023136"/>
    </source>
</evidence>
<dbReference type="CDD" id="cd00610">
    <property type="entry name" value="OAT_like"/>
    <property type="match status" value="1"/>
</dbReference>
<dbReference type="GO" id="GO:0030170">
    <property type="term" value="F:pyridoxal phosphate binding"/>
    <property type="evidence" value="ECO:0007669"/>
    <property type="project" value="InterPro"/>
</dbReference>
<dbReference type="InterPro" id="IPR005814">
    <property type="entry name" value="Aminotrans_3"/>
</dbReference>
<dbReference type="Gene3D" id="3.90.1150.10">
    <property type="entry name" value="Aspartate Aminotransferase, domain 1"/>
    <property type="match status" value="1"/>
</dbReference>
<feature type="transmembrane region" description="Helical" evidence="12">
    <location>
        <begin position="6"/>
        <end position="27"/>
    </location>
</feature>
<keyword evidence="12" id="KW-0679">Respiratory chain</keyword>
<dbReference type="PANTHER" id="PTHR43094:SF1">
    <property type="entry name" value="AMINOTRANSFERASE CLASS-III"/>
    <property type="match status" value="1"/>
</dbReference>
<comment type="caution">
    <text evidence="12">Lacks conserved residue(s) required for the propagation of feature annotation.</text>
</comment>
<evidence type="ECO:0000256" key="2">
    <source>
        <dbReference type="ARBA" id="ARBA00004370"/>
    </source>
</evidence>
<feature type="transmembrane region" description="Helical" evidence="12">
    <location>
        <begin position="333"/>
        <end position="352"/>
    </location>
</feature>
<feature type="transmembrane region" description="Helical" evidence="12">
    <location>
        <begin position="364"/>
        <end position="388"/>
    </location>
</feature>
<evidence type="ECO:0000256" key="4">
    <source>
        <dbReference type="ARBA" id="ARBA00008954"/>
    </source>
</evidence>
<dbReference type="Pfam" id="PF00202">
    <property type="entry name" value="Aminotran_3"/>
    <property type="match status" value="1"/>
</dbReference>
<evidence type="ECO:0000256" key="7">
    <source>
        <dbReference type="ARBA" id="ARBA00022692"/>
    </source>
</evidence>
<dbReference type="InterPro" id="IPR000440">
    <property type="entry name" value="NADH_UbQ/plastoQ_OxRdtase_su3"/>
</dbReference>
<comment type="catalytic activity">
    <reaction evidence="11 12">
        <text>a ubiquinone + NADH + 5 H(+)(in) = a ubiquinol + NAD(+) + 4 H(+)(out)</text>
        <dbReference type="Rhea" id="RHEA:29091"/>
        <dbReference type="Rhea" id="RHEA-COMP:9565"/>
        <dbReference type="Rhea" id="RHEA-COMP:9566"/>
        <dbReference type="ChEBI" id="CHEBI:15378"/>
        <dbReference type="ChEBI" id="CHEBI:16389"/>
        <dbReference type="ChEBI" id="CHEBI:17976"/>
        <dbReference type="ChEBI" id="CHEBI:57540"/>
        <dbReference type="ChEBI" id="CHEBI:57945"/>
        <dbReference type="EC" id="7.1.1.2"/>
    </reaction>
</comment>
<comment type="similarity">
    <text evidence="3 12">Belongs to the complex I subunit 3 family.</text>
</comment>
<dbReference type="EMBL" id="MN780510">
    <property type="protein sequence ID" value="QKG05012.1"/>
    <property type="molecule type" value="Genomic_DNA"/>
</dbReference>
<dbReference type="InterPro" id="IPR038430">
    <property type="entry name" value="NDAH_ubi_oxred_su3_sf"/>
</dbReference>
<evidence type="ECO:0000256" key="3">
    <source>
        <dbReference type="ARBA" id="ARBA00008472"/>
    </source>
</evidence>
<dbReference type="GeneID" id="55758992"/>
<organism evidence="13">
    <name type="scientific">Nemania diffusa</name>
    <dbReference type="NCBI Taxonomy" id="389665"/>
    <lineage>
        <taxon>Eukaryota</taxon>
        <taxon>Fungi</taxon>
        <taxon>Dikarya</taxon>
        <taxon>Ascomycota</taxon>
        <taxon>Pezizomycotina</taxon>
        <taxon>Sordariomycetes</taxon>
        <taxon>Xylariomycetidae</taxon>
        <taxon>Xylariales</taxon>
        <taxon>Xylariaceae</taxon>
        <taxon>Nemania</taxon>
    </lineage>
</organism>
<keyword evidence="12 13" id="KW-0496">Mitochondrion</keyword>
<keyword evidence="12" id="KW-0830">Ubiquinone</keyword>
<comment type="subcellular location">
    <subcellularLocation>
        <location evidence="2">Membrane</location>
    </subcellularLocation>
    <subcellularLocation>
        <location evidence="12">Mitochondrion membrane</location>
        <topology evidence="12">Multi-pass membrane protein</topology>
    </subcellularLocation>
</comment>
<dbReference type="Gene3D" id="1.20.58.1610">
    <property type="entry name" value="NADH:ubiquinone/plastoquinone oxidoreductase, chain 3"/>
    <property type="match status" value="1"/>
</dbReference>
<comment type="cofactor">
    <cofactor evidence="1">
        <name>pyridoxal 5'-phosphate</name>
        <dbReference type="ChEBI" id="CHEBI:597326"/>
    </cofactor>
</comment>
<dbReference type="GO" id="GO:0005829">
    <property type="term" value="C:cytosol"/>
    <property type="evidence" value="ECO:0007669"/>
    <property type="project" value="TreeGrafter"/>
</dbReference>
<dbReference type="FunFam" id="3.40.640.10:FF:000004">
    <property type="entry name" value="Acetylornithine aminotransferase"/>
    <property type="match status" value="1"/>
</dbReference>
<dbReference type="InterPro" id="IPR015422">
    <property type="entry name" value="PyrdxlP-dep_Trfase_small"/>
</dbReference>
<keyword evidence="12" id="KW-0520">NAD</keyword>
<feature type="transmembrane region" description="Helical" evidence="12">
    <location>
        <begin position="55"/>
        <end position="79"/>
    </location>
</feature>
<evidence type="ECO:0000256" key="11">
    <source>
        <dbReference type="ARBA" id="ARBA00049551"/>
    </source>
</evidence>
<dbReference type="InterPro" id="IPR015424">
    <property type="entry name" value="PyrdxlP-dep_Trfase"/>
</dbReference>
<reference evidence="13" key="2">
    <citation type="journal article" date="2020" name="Mitochondrial DNA Part B Resour">
        <title>Characterization of complete mitochondrial genome of Nemania diffusa (Xylariaceae, Xylariales) and its phylogenetic analysis.</title>
        <authorList>
            <person name="Tang D."/>
            <person name="Zhang G."/>
            <person name="Wang Y."/>
            <person name="Zhang M."/>
            <person name="Wang Y."/>
            <person name="Yu H."/>
        </authorList>
    </citation>
    <scope>NUCLEOTIDE SEQUENCE</scope>
</reference>
<geneLocation type="mitochondrion" evidence="13"/>
<proteinExistence type="inferred from homology"/>
<gene>
    <name evidence="13" type="primary">nad3</name>
</gene>
<evidence type="ECO:0000256" key="1">
    <source>
        <dbReference type="ARBA" id="ARBA00001933"/>
    </source>
</evidence>
<evidence type="ECO:0000256" key="9">
    <source>
        <dbReference type="ARBA" id="ARBA00022989"/>
    </source>
</evidence>
<dbReference type="RefSeq" id="YP_009867813.1">
    <property type="nucleotide sequence ID" value="NC_049077.1"/>
</dbReference>
<protein>
    <recommendedName>
        <fullName evidence="5 12">NADH-ubiquinone oxidoreductase chain 3</fullName>
        <ecNumber evidence="12">7.1.1.2</ecNumber>
    </recommendedName>
</protein>
<evidence type="ECO:0000256" key="12">
    <source>
        <dbReference type="RuleBase" id="RU003640"/>
    </source>
</evidence>
<dbReference type="SUPFAM" id="SSF53383">
    <property type="entry name" value="PLP-dependent transferases"/>
    <property type="match status" value="1"/>
</dbReference>
<feature type="transmembrane region" description="Helical" evidence="12">
    <location>
        <begin position="226"/>
        <end position="246"/>
    </location>
</feature>
<keyword evidence="6 12" id="KW-0813">Transport</keyword>
<keyword evidence="12" id="KW-0249">Electron transport</keyword>
<dbReference type="InterPro" id="IPR015421">
    <property type="entry name" value="PyrdxlP-dep_Trfase_major"/>
</dbReference>
<dbReference type="InterPro" id="IPR049704">
    <property type="entry name" value="Aminotrans_3_PPA_site"/>
</dbReference>
<dbReference type="PROSITE" id="PS00600">
    <property type="entry name" value="AA_TRANSFER_CLASS_3"/>
    <property type="match status" value="1"/>
</dbReference>
<sequence length="892" mass="99732">MSRMTLFFLFVSIIALVFLTGNFLLALNIPNREKGSNFECGFHSFLGQNREEFNVLFFTYLILYILFDGEVILVLPYMASANENGLYGLSIACIFILIIALGFCFELGKSALKIDSRQVTTPLNVKSSNVTELISIFLVENLNVQSIYPQGVDEKVINFLKSASIPEGGGAAASQQHQEQEHNQKSFFYDFISKVCLVNLDLIFSFTDISKFYFINKDFFVKFSSIILYVLATLLGISLFLVMFKLNEGVDLFLYFNLFTIVASLVMVSLTYKNKDLLIKLSLNSLYVITNMLLLSLILSIFIYIIIILLQVLVPFNINTLSFMDCFNLSRTILGIVLSLKLTVHTFKLIYVNRKNPKSLIKNLILLILSLLILSFFFQMSAFIVNVFNVYIFSFCFLPDKGDLDQDQVQVQVQDLPELNSDKENLNNPSVREPSIDKSLKGEFYISDNSLNHHLKKYYPVIIRGKGSYLYTEDGKEIFDAASGAGAACIGYGNEKVIDAMMKKYTEGTHYLSTSYWKDKDVTKLNAFLVDSTGNQLTKVYLTGSGSDATEAALKLARQYFYDQDHETKRHMIITRENSYHGNTIGALSASSFIVRQQPFYPLLTDNVEHISSCYPYRQLIDGESDAAFVARKAQELENTINKIGADKVMCFLMEPVSGAALGCATPVPGYLKAMKDVCHKHNILLIFDEVMCGMGRTGTLHAWQEEGVAPDILIIGKGLGGGYHPISAVLASPKVCEALKTEQFIHGLTFDAVPVGAVAAWNVHQIIAEDRLIDNVYKLGIYLGDSLKAALGDHPNVGEIRGKGFFWAVEFVKDKNTKEPFHTDDKVGQRIVNLALSKFNMTIYLGTGGADGLNGDHIMIHPPYNITAEDLDHIVKVVAAAVKIVFKEIHE</sequence>
<keyword evidence="10 12" id="KW-0472">Membrane</keyword>
<dbReference type="Gene3D" id="3.40.640.10">
    <property type="entry name" value="Type I PLP-dependent aspartate aminotransferase-like (Major domain)"/>
    <property type="match status" value="1"/>
</dbReference>
<feature type="transmembrane region" description="Helical" evidence="12">
    <location>
        <begin position="293"/>
        <end position="313"/>
    </location>
</feature>
<name>A0A6M8NSQ2_9PEZI</name>
<dbReference type="GO" id="GO:0008137">
    <property type="term" value="F:NADH dehydrogenase (ubiquinone) activity"/>
    <property type="evidence" value="ECO:0007669"/>
    <property type="project" value="UniProtKB-UniRule"/>
</dbReference>
<keyword evidence="7 12" id="KW-0812">Transmembrane</keyword>